<dbReference type="EMBL" id="JF411744">
    <property type="protein sequence ID" value="AEI70068.1"/>
    <property type="molecule type" value="Genomic_DNA"/>
</dbReference>
<name>F8TU07_PBCV1</name>
<evidence type="ECO:0000313" key="2">
    <source>
        <dbReference type="Proteomes" id="UP000000862"/>
    </source>
</evidence>
<reference evidence="1 2" key="7">
    <citation type="journal article" date="2000" name="Virology">
        <title>Characterization of a beta-1,3-glucanase encoded by chlorella virus PBCV-1.</title>
        <authorList>
            <person name="Sun L."/>
            <person name="Gurnon J.R."/>
            <person name="Adams B.J."/>
            <person name="Graves M.V."/>
            <person name="Van Etten J.L."/>
        </authorList>
    </citation>
    <scope>NUCLEOTIDE SEQUENCE [LARGE SCALE GENOMIC DNA]</scope>
</reference>
<dbReference type="RefSeq" id="YP_004678923.1">
    <property type="nucleotide sequence ID" value="NC_000852.5"/>
</dbReference>
<reference evidence="1 2" key="5">
    <citation type="journal article" date="1997" name="Virology">
        <title>Analysis of 74 kb of DNA located at the right end of the 330-kb chlorella virus PBCV-1 genome.</title>
        <authorList>
            <person name="Li Y."/>
            <person name="Lu Z."/>
            <person name="Sun L."/>
            <person name="Ropp S."/>
            <person name="Kutish G.F."/>
            <person name="Rock D.L."/>
            <person name="Van Etten J.L."/>
        </authorList>
    </citation>
    <scope>NUCLEOTIDE SEQUENCE [LARGE SCALE GENOMIC DNA]</scope>
</reference>
<organismHost>
    <name type="scientific">Chlorella</name>
    <dbReference type="NCBI Taxonomy" id="3071"/>
</organismHost>
<organism evidence="1 2">
    <name type="scientific">Paramecium bursaria Chlorella virus 1</name>
    <name type="common">PBCV-1</name>
    <dbReference type="NCBI Taxonomy" id="10506"/>
    <lineage>
        <taxon>Viruses</taxon>
        <taxon>Varidnaviria</taxon>
        <taxon>Bamfordvirae</taxon>
        <taxon>Nucleocytoviricota</taxon>
        <taxon>Megaviricetes</taxon>
        <taxon>Algavirales</taxon>
        <taxon>Phycodnaviridae</taxon>
        <taxon>Chlorovirus</taxon>
        <taxon>Chlorovirus vanettense</taxon>
    </lineage>
</organism>
<dbReference type="GeneID" id="10971221"/>
<sequence length="50" mass="5808">MNISKCLYLYTNQDLGQMIMFQSIVTSKLSGNNKRMFSKNHLNLIQLLDV</sequence>
<reference evidence="1 2" key="2">
    <citation type="journal article" date="1995" name="Virology">
        <title>Analysis of 43 kb of the Chlorella virus PBCV-1 330-kb genome: map positions 45 to 88.</title>
        <authorList>
            <person name="Li Y."/>
            <person name="Lu Z."/>
            <person name="Burbank D.E."/>
            <person name="Kutish G.F."/>
            <person name="Rock D.L."/>
            <person name="Van Etten J.L."/>
        </authorList>
    </citation>
    <scope>NUCLEOTIDE SEQUENCE [LARGE SCALE GENOMIC DNA]</scope>
</reference>
<dbReference type="KEGG" id="vg:10971221"/>
<gene>
    <name evidence="1" type="primary">a252bL</name>
</gene>
<accession>F8TU07</accession>
<keyword evidence="2" id="KW-1185">Reference proteome</keyword>
<proteinExistence type="predicted"/>
<reference evidence="1 2" key="3">
    <citation type="journal article" date="1996" name="Virology">
        <title>Analysis of 94 kb of the chlorella virus PBCV-1 330-kb genome: map positions 88 to 182.</title>
        <authorList>
            <person name="Lu Z."/>
            <person name="Li Y."/>
            <person name="Que Q."/>
            <person name="Kutish G.F."/>
            <person name="Rock D.L."/>
            <person name="Van Etten J.L."/>
        </authorList>
    </citation>
    <scope>NUCLEOTIDE SEQUENCE [LARGE SCALE GENOMIC DNA]</scope>
</reference>
<dbReference type="Proteomes" id="UP000000862">
    <property type="component" value="Segment"/>
</dbReference>
<reference evidence="1 2" key="8">
    <citation type="journal article" date="2010" name="J. Virol.">
        <title>Microarray analysis of Paramecium bursaria chlorella virus 1 transcription.</title>
        <authorList>
            <person name="Yanai-Balser G.M."/>
            <person name="Duncan G.A."/>
            <person name="Eudy J.D."/>
            <person name="Wang D."/>
            <person name="Li X."/>
            <person name="Agarkova I.V."/>
            <person name="Dunigan D.D."/>
            <person name="Van Etten J.L."/>
        </authorList>
    </citation>
    <scope>NUCLEOTIDE SEQUENCE [LARGE SCALE GENOMIC DNA]</scope>
</reference>
<protein>
    <submittedName>
        <fullName evidence="1">Uncharacterized protein</fullName>
    </submittedName>
</protein>
<evidence type="ECO:0000313" key="1">
    <source>
        <dbReference type="EMBL" id="AEI70068.1"/>
    </source>
</evidence>
<reference evidence="1 2" key="6">
    <citation type="journal article" date="1999" name="Virology">
        <title>Chlorella virus PBCV-1 encodes a functional homospermidine synthase.</title>
        <authorList>
            <person name="Kaiser A."/>
            <person name="Vollmert M."/>
            <person name="Tholl D."/>
            <person name="Graves M.V."/>
            <person name="Gurnon J.R."/>
            <person name="Xing W."/>
            <person name="Lisec A.D."/>
            <person name="Nickerson K.W."/>
            <person name="Van Etten J.L."/>
        </authorList>
    </citation>
    <scope>NUCLEOTIDE SEQUENCE [LARGE SCALE GENOMIC DNA]</scope>
</reference>
<reference evidence="1 2" key="4">
    <citation type="journal article" date="1996" name="Virology">
        <title>Analysis of 76 kb of the chlorella virus PBCV-1 330-kb genome: map positions 182 to 258.</title>
        <authorList>
            <person name="Kutish G.F."/>
            <person name="Li Y."/>
            <person name="Lu Z."/>
            <person name="Furuta M."/>
            <person name="Rock D.L."/>
            <person name="Van Etten J.L."/>
        </authorList>
    </citation>
    <scope>NUCLEOTIDE SEQUENCE [LARGE SCALE GENOMIC DNA]</scope>
</reference>
<reference evidence="1 2" key="1">
    <citation type="journal article" date="1995" name="Virology">
        <title>Analysis of 45 kb of DNA located at the left end of the chlorella virus PBCV-1 genome.</title>
        <authorList>
            <person name="Lu Z."/>
            <person name="Li Y."/>
            <person name="Zhang Y."/>
            <person name="Kutish G.F."/>
            <person name="Rock D.L."/>
            <person name="Van Etten J.L."/>
        </authorList>
    </citation>
    <scope>NUCLEOTIDE SEQUENCE [LARGE SCALE GENOMIC DNA]</scope>
</reference>